<evidence type="ECO:0000256" key="7">
    <source>
        <dbReference type="ARBA" id="ARBA00022989"/>
    </source>
</evidence>
<dbReference type="InterPro" id="IPR004685">
    <property type="entry name" value="Brnchd-chn_aa_trnsp_Livcs"/>
</dbReference>
<dbReference type="EMBL" id="QRMS01000002">
    <property type="protein sequence ID" value="RHJ88447.1"/>
    <property type="molecule type" value="Genomic_DNA"/>
</dbReference>
<proteinExistence type="inferred from homology"/>
<protein>
    <recommendedName>
        <fullName evidence="9">Branched-chain amino acid transport system carrier protein</fullName>
    </recommendedName>
</protein>
<sequence>MLRHLRIFIVSYSVRIGQSKEREKLNHEKLGTGKIISISLMLFAMFFGAGNMIFPPMLGYLGGENFFQGTLGFVVTDAGLSILGIAAIVLVGTKLDDLASLVGPKFSIFVGMTIYLLIGPLFALPRTGTVSYEIAAIPFLGEGAGIVSSVVFTALFFGITFILCLNPSRIVDIVGKVLTPILLISIAVIFIVSVINPVGQIGAPKGEYAEMPFFKGMVEGYLALDGLAALAFAIVVINAIRDMGVTESKSIVRYTLMAGILAGIGLGVVYLALGFVGAQTSMEDGVYGNGGQILASVVYRLLGTGGNAVLGLAVLLACLTTSIGLATSFSDYFHEIFPKLSYRAILTSVCVFSFAISNVGLTTMITFTLPALVMVYPPAITLVLLSFAKKFIGRKHEAYALGMLFAFVIGVFDGLKTAGISTGSMGDLVAKLPFFDLGVGWILPAIVGCLIGMLPFINFLSKHNVKQKQTPADIQ</sequence>
<comment type="function">
    <text evidence="9">Component of the transport system for branched-chain amino acids.</text>
</comment>
<dbReference type="GO" id="GO:0015188">
    <property type="term" value="F:L-isoleucine transmembrane transporter activity"/>
    <property type="evidence" value="ECO:0007669"/>
    <property type="project" value="TreeGrafter"/>
</dbReference>
<feature type="transmembrane region" description="Helical" evidence="9">
    <location>
        <begin position="221"/>
        <end position="240"/>
    </location>
</feature>
<evidence type="ECO:0000256" key="2">
    <source>
        <dbReference type="ARBA" id="ARBA00008540"/>
    </source>
</evidence>
<dbReference type="GO" id="GO:0005886">
    <property type="term" value="C:plasma membrane"/>
    <property type="evidence" value="ECO:0007669"/>
    <property type="project" value="UniProtKB-SubCell"/>
</dbReference>
<comment type="caution">
    <text evidence="10">The sequence shown here is derived from an EMBL/GenBank/DDBJ whole genome shotgun (WGS) entry which is preliminary data.</text>
</comment>
<dbReference type="STRING" id="1776384.GCA_900086585_04085"/>
<evidence type="ECO:0000256" key="3">
    <source>
        <dbReference type="ARBA" id="ARBA00022448"/>
    </source>
</evidence>
<dbReference type="GO" id="GO:0005304">
    <property type="term" value="F:L-valine transmembrane transporter activity"/>
    <property type="evidence" value="ECO:0007669"/>
    <property type="project" value="TreeGrafter"/>
</dbReference>
<evidence type="ECO:0000256" key="8">
    <source>
        <dbReference type="ARBA" id="ARBA00023136"/>
    </source>
</evidence>
<dbReference type="PANTHER" id="PTHR30588:SF8">
    <property type="entry name" value="BRANCHED-CHAIN AMINO ACID PERMEASE BRAB"/>
    <property type="match status" value="1"/>
</dbReference>
<feature type="transmembrane region" description="Helical" evidence="9">
    <location>
        <begin position="177"/>
        <end position="201"/>
    </location>
</feature>
<dbReference type="PANTHER" id="PTHR30588">
    <property type="entry name" value="BRANCHED-CHAIN AMINO ACID TRANSPORT SYSTEM 2 CARRIER PROTEIN"/>
    <property type="match status" value="1"/>
</dbReference>
<keyword evidence="11" id="KW-1185">Reference proteome</keyword>
<evidence type="ECO:0000313" key="11">
    <source>
        <dbReference type="Proteomes" id="UP000284841"/>
    </source>
</evidence>
<reference evidence="10 11" key="1">
    <citation type="submission" date="2018-08" db="EMBL/GenBank/DDBJ databases">
        <title>A genome reference for cultivated species of the human gut microbiota.</title>
        <authorList>
            <person name="Zou Y."/>
            <person name="Xue W."/>
            <person name="Luo G."/>
        </authorList>
    </citation>
    <scope>NUCLEOTIDE SEQUENCE [LARGE SCALE GENOMIC DNA]</scope>
    <source>
        <strain evidence="10 11">AM07-24</strain>
    </source>
</reference>
<comment type="subcellular location">
    <subcellularLocation>
        <location evidence="1 9">Cell membrane</location>
        <topology evidence="1 9">Multi-pass membrane protein</topology>
    </subcellularLocation>
</comment>
<feature type="transmembrane region" description="Helical" evidence="9">
    <location>
        <begin position="308"/>
        <end position="328"/>
    </location>
</feature>
<keyword evidence="4" id="KW-1003">Cell membrane</keyword>
<feature type="transmembrane region" description="Helical" evidence="9">
    <location>
        <begin position="35"/>
        <end position="54"/>
    </location>
</feature>
<name>A0A415E465_9FIRM</name>
<feature type="transmembrane region" description="Helical" evidence="9">
    <location>
        <begin position="439"/>
        <end position="460"/>
    </location>
</feature>
<dbReference type="Pfam" id="PF05525">
    <property type="entry name" value="Branch_AA_trans"/>
    <property type="match status" value="1"/>
</dbReference>
<comment type="similarity">
    <text evidence="2 9">Belongs to the branched chain amino acid transporter family.</text>
</comment>
<evidence type="ECO:0000256" key="6">
    <source>
        <dbReference type="ARBA" id="ARBA00022970"/>
    </source>
</evidence>
<organism evidence="10 11">
    <name type="scientific">Emergencia timonensis</name>
    <dbReference type="NCBI Taxonomy" id="1776384"/>
    <lineage>
        <taxon>Bacteria</taxon>
        <taxon>Bacillati</taxon>
        <taxon>Bacillota</taxon>
        <taxon>Clostridia</taxon>
        <taxon>Peptostreptococcales</taxon>
        <taxon>Anaerovoracaceae</taxon>
        <taxon>Emergencia</taxon>
    </lineage>
</organism>
<dbReference type="GO" id="GO:0015820">
    <property type="term" value="P:L-leucine transport"/>
    <property type="evidence" value="ECO:0007669"/>
    <property type="project" value="TreeGrafter"/>
</dbReference>
<feature type="transmembrane region" description="Helical" evidence="9">
    <location>
        <begin position="66"/>
        <end position="91"/>
    </location>
</feature>
<evidence type="ECO:0000313" key="10">
    <source>
        <dbReference type="EMBL" id="RHJ88447.1"/>
    </source>
</evidence>
<feature type="transmembrane region" description="Helical" evidence="9">
    <location>
        <begin position="340"/>
        <end position="361"/>
    </location>
</feature>
<dbReference type="Proteomes" id="UP000284841">
    <property type="component" value="Unassembled WGS sequence"/>
</dbReference>
<keyword evidence="8 9" id="KW-0472">Membrane</keyword>
<keyword evidence="5 9" id="KW-0812">Transmembrane</keyword>
<keyword evidence="3 9" id="KW-0813">Transport</keyword>
<dbReference type="GO" id="GO:0015190">
    <property type="term" value="F:L-leucine transmembrane transporter activity"/>
    <property type="evidence" value="ECO:0007669"/>
    <property type="project" value="TreeGrafter"/>
</dbReference>
<evidence type="ECO:0000256" key="5">
    <source>
        <dbReference type="ARBA" id="ARBA00022692"/>
    </source>
</evidence>
<evidence type="ECO:0000256" key="9">
    <source>
        <dbReference type="RuleBase" id="RU362122"/>
    </source>
</evidence>
<feature type="transmembrane region" description="Helical" evidence="9">
    <location>
        <begin position="252"/>
        <end position="273"/>
    </location>
</feature>
<accession>A0A415E465</accession>
<feature type="transmembrane region" description="Helical" evidence="9">
    <location>
        <begin position="144"/>
        <end position="165"/>
    </location>
</feature>
<dbReference type="AlphaFoldDB" id="A0A415E465"/>
<evidence type="ECO:0000256" key="4">
    <source>
        <dbReference type="ARBA" id="ARBA00022475"/>
    </source>
</evidence>
<dbReference type="GO" id="GO:0015818">
    <property type="term" value="P:isoleucine transport"/>
    <property type="evidence" value="ECO:0007669"/>
    <property type="project" value="TreeGrafter"/>
</dbReference>
<feature type="transmembrane region" description="Helical" evidence="9">
    <location>
        <begin position="367"/>
        <end position="387"/>
    </location>
</feature>
<dbReference type="OrthoDB" id="9783920at2"/>
<gene>
    <name evidence="10" type="primary">brnQ</name>
    <name evidence="10" type="ORF">DW099_08670</name>
</gene>
<evidence type="ECO:0000256" key="1">
    <source>
        <dbReference type="ARBA" id="ARBA00004651"/>
    </source>
</evidence>
<dbReference type="NCBIfam" id="TIGR00796">
    <property type="entry name" value="livcs"/>
    <property type="match status" value="1"/>
</dbReference>
<feature type="transmembrane region" description="Helical" evidence="9">
    <location>
        <begin position="399"/>
        <end position="419"/>
    </location>
</feature>
<keyword evidence="7 9" id="KW-1133">Transmembrane helix</keyword>
<keyword evidence="6 9" id="KW-0029">Amino-acid transport</keyword>
<feature type="transmembrane region" description="Helical" evidence="9">
    <location>
        <begin position="103"/>
        <end position="124"/>
    </location>
</feature>